<evidence type="ECO:0000256" key="6">
    <source>
        <dbReference type="SAM" id="Phobius"/>
    </source>
</evidence>
<accession>A0A3B1CYI0</accession>
<keyword evidence="5 6" id="KW-0472">Membrane</keyword>
<evidence type="ECO:0000256" key="4">
    <source>
        <dbReference type="ARBA" id="ARBA00022989"/>
    </source>
</evidence>
<dbReference type="InterPro" id="IPR045062">
    <property type="entry name" value="Cyt_c_biogenesis_CcsA/CcmC"/>
</dbReference>
<evidence type="ECO:0000256" key="1">
    <source>
        <dbReference type="ARBA" id="ARBA00004141"/>
    </source>
</evidence>
<dbReference type="EMBL" id="UOGH01000103">
    <property type="protein sequence ID" value="VAX28974.1"/>
    <property type="molecule type" value="Genomic_DNA"/>
</dbReference>
<protein>
    <submittedName>
        <fullName evidence="8">HemX protein, negative effector of steady-state concentration of glutamyl-tRNA reductase</fullName>
    </submittedName>
</protein>
<comment type="subcellular location">
    <subcellularLocation>
        <location evidence="1">Membrane</location>
        <topology evidence="1">Multi-pass membrane protein</topology>
    </subcellularLocation>
</comment>
<name>A0A3B1CYI0_9ZZZZ</name>
<feature type="transmembrane region" description="Helical" evidence="6">
    <location>
        <begin position="176"/>
        <end position="199"/>
    </location>
</feature>
<reference evidence="8" key="1">
    <citation type="submission" date="2018-06" db="EMBL/GenBank/DDBJ databases">
        <authorList>
            <person name="Zhirakovskaya E."/>
        </authorList>
    </citation>
    <scope>NUCLEOTIDE SEQUENCE</scope>
</reference>
<keyword evidence="2 6" id="KW-0812">Transmembrane</keyword>
<dbReference type="PANTHER" id="PTHR30071:SF1">
    <property type="entry name" value="CYTOCHROME B_B6 PROTEIN-RELATED"/>
    <property type="match status" value="1"/>
</dbReference>
<dbReference type="InterPro" id="IPR002541">
    <property type="entry name" value="Cyt_c_assembly"/>
</dbReference>
<evidence type="ECO:0000256" key="3">
    <source>
        <dbReference type="ARBA" id="ARBA00022748"/>
    </source>
</evidence>
<feature type="transmembrane region" description="Helical" evidence="6">
    <location>
        <begin position="240"/>
        <end position="262"/>
    </location>
</feature>
<feature type="transmembrane region" description="Helical" evidence="6">
    <location>
        <begin position="66"/>
        <end position="83"/>
    </location>
</feature>
<proteinExistence type="predicted"/>
<feature type="transmembrane region" description="Helical" evidence="6">
    <location>
        <begin position="90"/>
        <end position="109"/>
    </location>
</feature>
<dbReference type="GO" id="GO:0020037">
    <property type="term" value="F:heme binding"/>
    <property type="evidence" value="ECO:0007669"/>
    <property type="project" value="InterPro"/>
</dbReference>
<sequence>MVILFELALTFYFAATIVGVVELFRGSRATTRIMLVLAAIGFILHTINIVLSLLSGHIPVTNMHEASSFFSWCIVLLFFYVEYRYKIGLLGSFIMPVVFILMLSSSILPREITPVSPILKSYWLGIHTALAFLGDAAFALAAGIGVMYLVQEHFVKTKRLGSLFQRLPSLQILDEVSYKLITLGFPLLTLAIITGALWAESAWGSYWRWDPKEVWSLITWFIYALVLHVRLTAGWRGKKAAILSILGFSVVLFTFFGVNLLLKGVHSFVR</sequence>
<evidence type="ECO:0000313" key="8">
    <source>
        <dbReference type="EMBL" id="VAX28974.1"/>
    </source>
</evidence>
<feature type="transmembrane region" description="Helical" evidence="6">
    <location>
        <begin position="33"/>
        <end position="54"/>
    </location>
</feature>
<feature type="domain" description="Cytochrome c assembly protein" evidence="7">
    <location>
        <begin position="62"/>
        <end position="266"/>
    </location>
</feature>
<feature type="transmembrane region" description="Helical" evidence="6">
    <location>
        <begin position="6"/>
        <end position="24"/>
    </location>
</feature>
<evidence type="ECO:0000259" key="7">
    <source>
        <dbReference type="Pfam" id="PF01578"/>
    </source>
</evidence>
<dbReference type="Pfam" id="PF01578">
    <property type="entry name" value="Cytochrom_C_asm"/>
    <property type="match status" value="1"/>
</dbReference>
<keyword evidence="3" id="KW-0201">Cytochrome c-type biogenesis</keyword>
<dbReference type="NCBIfam" id="TIGR03144">
    <property type="entry name" value="cytochr_II_ccsB"/>
    <property type="match status" value="1"/>
</dbReference>
<keyword evidence="4 6" id="KW-1133">Transmembrane helix</keyword>
<evidence type="ECO:0000256" key="2">
    <source>
        <dbReference type="ARBA" id="ARBA00022692"/>
    </source>
</evidence>
<dbReference type="PANTHER" id="PTHR30071">
    <property type="entry name" value="HEME EXPORTER PROTEIN C"/>
    <property type="match status" value="1"/>
</dbReference>
<dbReference type="AlphaFoldDB" id="A0A3B1CYI0"/>
<feature type="transmembrane region" description="Helical" evidence="6">
    <location>
        <begin position="129"/>
        <end position="150"/>
    </location>
</feature>
<dbReference type="GO" id="GO:0017004">
    <property type="term" value="P:cytochrome complex assembly"/>
    <property type="evidence" value="ECO:0007669"/>
    <property type="project" value="UniProtKB-KW"/>
</dbReference>
<feature type="transmembrane region" description="Helical" evidence="6">
    <location>
        <begin position="214"/>
        <end position="233"/>
    </location>
</feature>
<dbReference type="InterPro" id="IPR017562">
    <property type="entry name" value="Cyt_c_biogenesis_CcsA"/>
</dbReference>
<gene>
    <name evidence="8" type="ORF">MNBD_NITROSPIRAE02-1475</name>
</gene>
<dbReference type="GO" id="GO:0005886">
    <property type="term" value="C:plasma membrane"/>
    <property type="evidence" value="ECO:0007669"/>
    <property type="project" value="TreeGrafter"/>
</dbReference>
<organism evidence="8">
    <name type="scientific">hydrothermal vent metagenome</name>
    <dbReference type="NCBI Taxonomy" id="652676"/>
    <lineage>
        <taxon>unclassified sequences</taxon>
        <taxon>metagenomes</taxon>
        <taxon>ecological metagenomes</taxon>
    </lineage>
</organism>
<evidence type="ECO:0000256" key="5">
    <source>
        <dbReference type="ARBA" id="ARBA00023136"/>
    </source>
</evidence>